<dbReference type="InterPro" id="IPR013785">
    <property type="entry name" value="Aldolase_TIM"/>
</dbReference>
<proteinExistence type="inferred from homology"/>
<reference evidence="12 13" key="1">
    <citation type="journal article" date="2018" name="Nat. Biotechnol.">
        <title>A standardized bacterial taxonomy based on genome phylogeny substantially revises the tree of life.</title>
        <authorList>
            <person name="Parks D.H."/>
            <person name="Chuvochina M."/>
            <person name="Waite D.W."/>
            <person name="Rinke C."/>
            <person name="Skarshewski A."/>
            <person name="Chaumeil P.A."/>
            <person name="Hugenholtz P."/>
        </authorList>
    </citation>
    <scope>NUCLEOTIDE SEQUENCE [LARGE SCALE GENOMIC DNA]</scope>
    <source>
        <strain evidence="12">UBA10707</strain>
    </source>
</reference>
<keyword evidence="4 10" id="KW-0349">Heme</keyword>
<dbReference type="GO" id="GO:0005737">
    <property type="term" value="C:cytoplasm"/>
    <property type="evidence" value="ECO:0007669"/>
    <property type="project" value="UniProtKB-SubCell"/>
</dbReference>
<evidence type="ECO:0000256" key="5">
    <source>
        <dbReference type="ARBA" id="ARBA00022691"/>
    </source>
</evidence>
<dbReference type="InterPro" id="IPR058240">
    <property type="entry name" value="rSAM_sf"/>
</dbReference>
<dbReference type="InterPro" id="IPR034505">
    <property type="entry name" value="Coproporphyrinogen-III_oxidase"/>
</dbReference>
<evidence type="ECO:0000256" key="1">
    <source>
        <dbReference type="ARBA" id="ARBA00001966"/>
    </source>
</evidence>
<keyword evidence="9 10" id="KW-0143">Chaperone</keyword>
<evidence type="ECO:0000256" key="7">
    <source>
        <dbReference type="ARBA" id="ARBA00023004"/>
    </source>
</evidence>
<dbReference type="SMART" id="SM00729">
    <property type="entry name" value="Elp3"/>
    <property type="match status" value="1"/>
</dbReference>
<dbReference type="NCBIfam" id="TIGR00539">
    <property type="entry name" value="hemN_rel"/>
    <property type="match status" value="1"/>
</dbReference>
<evidence type="ECO:0000256" key="8">
    <source>
        <dbReference type="ARBA" id="ARBA00023014"/>
    </source>
</evidence>
<dbReference type="SUPFAM" id="SSF102114">
    <property type="entry name" value="Radical SAM enzymes"/>
    <property type="match status" value="1"/>
</dbReference>
<dbReference type="SFLD" id="SFLDF00288">
    <property type="entry name" value="HemN-like__clustered_with_nucl"/>
    <property type="match status" value="1"/>
</dbReference>
<evidence type="ECO:0000256" key="3">
    <source>
        <dbReference type="ARBA" id="ARBA00017228"/>
    </source>
</evidence>
<keyword evidence="7 10" id="KW-0408">Iron</keyword>
<dbReference type="Proteomes" id="UP000264036">
    <property type="component" value="Unassembled WGS sequence"/>
</dbReference>
<dbReference type="InterPro" id="IPR007197">
    <property type="entry name" value="rSAM"/>
</dbReference>
<comment type="similarity">
    <text evidence="2">Belongs to the anaerobic coproporphyrinogen-III oxidase family. HemW subfamily.</text>
</comment>
<dbReference type="PROSITE" id="PS51918">
    <property type="entry name" value="RADICAL_SAM"/>
    <property type="match status" value="1"/>
</dbReference>
<evidence type="ECO:0000313" key="13">
    <source>
        <dbReference type="Proteomes" id="UP000264036"/>
    </source>
</evidence>
<comment type="function">
    <text evidence="10">Probably acts as a heme chaperone, transferring heme to an unknown acceptor. Binds one molecule of heme per monomer, possibly covalently. Binds 1 [4Fe-4S] cluster. The cluster is coordinated with 3 cysteines and an exchangeable S-adenosyl-L-methionine.</text>
</comment>
<comment type="subcellular location">
    <subcellularLocation>
        <location evidence="10">Cytoplasm</location>
    </subcellularLocation>
</comment>
<keyword evidence="6 10" id="KW-0479">Metal-binding</keyword>
<keyword evidence="10" id="KW-0963">Cytoplasm</keyword>
<keyword evidence="5 10" id="KW-0949">S-adenosyl-L-methionine</keyword>
<dbReference type="EMBL" id="DOEK01000029">
    <property type="protein sequence ID" value="HBP30348.1"/>
    <property type="molecule type" value="Genomic_DNA"/>
</dbReference>
<feature type="domain" description="Radical SAM core" evidence="11">
    <location>
        <begin position="18"/>
        <end position="251"/>
    </location>
</feature>
<evidence type="ECO:0000313" key="12">
    <source>
        <dbReference type="EMBL" id="HBP30348.1"/>
    </source>
</evidence>
<evidence type="ECO:0000256" key="10">
    <source>
        <dbReference type="RuleBase" id="RU364116"/>
    </source>
</evidence>
<dbReference type="GO" id="GO:0046872">
    <property type="term" value="F:metal ion binding"/>
    <property type="evidence" value="ECO:0007669"/>
    <property type="project" value="UniProtKB-UniRule"/>
</dbReference>
<evidence type="ECO:0000256" key="6">
    <source>
        <dbReference type="ARBA" id="ARBA00022723"/>
    </source>
</evidence>
<evidence type="ECO:0000256" key="9">
    <source>
        <dbReference type="ARBA" id="ARBA00023186"/>
    </source>
</evidence>
<evidence type="ECO:0000259" key="11">
    <source>
        <dbReference type="PROSITE" id="PS51918"/>
    </source>
</evidence>
<gene>
    <name evidence="12" type="ORF">DD666_13125</name>
</gene>
<dbReference type="Pfam" id="PF06969">
    <property type="entry name" value="HemN_C"/>
    <property type="match status" value="1"/>
</dbReference>
<evidence type="ECO:0000256" key="4">
    <source>
        <dbReference type="ARBA" id="ARBA00022617"/>
    </source>
</evidence>
<dbReference type="Gene3D" id="3.20.20.70">
    <property type="entry name" value="Aldolase class I"/>
    <property type="match status" value="1"/>
</dbReference>
<dbReference type="SFLD" id="SFLDS00029">
    <property type="entry name" value="Radical_SAM"/>
    <property type="match status" value="1"/>
</dbReference>
<dbReference type="CDD" id="cd01335">
    <property type="entry name" value="Radical_SAM"/>
    <property type="match status" value="1"/>
</dbReference>
<dbReference type="InterPro" id="IPR004559">
    <property type="entry name" value="HemW-like"/>
</dbReference>
<dbReference type="InterPro" id="IPR010723">
    <property type="entry name" value="HemN_C"/>
</dbReference>
<dbReference type="Pfam" id="PF04055">
    <property type="entry name" value="Radical_SAM"/>
    <property type="match status" value="1"/>
</dbReference>
<dbReference type="GO" id="GO:0051539">
    <property type="term" value="F:4 iron, 4 sulfur cluster binding"/>
    <property type="evidence" value="ECO:0007669"/>
    <property type="project" value="UniProtKB-UniRule"/>
</dbReference>
<comment type="caution">
    <text evidence="12">The sequence shown here is derived from an EMBL/GenBank/DDBJ whole genome shotgun (WGS) entry which is preliminary data.</text>
</comment>
<comment type="cofactor">
    <cofactor evidence="1">
        <name>[4Fe-4S] cluster</name>
        <dbReference type="ChEBI" id="CHEBI:49883"/>
    </cofactor>
</comment>
<dbReference type="InterPro" id="IPR006638">
    <property type="entry name" value="Elp3/MiaA/NifB-like_rSAM"/>
</dbReference>
<keyword evidence="8 10" id="KW-0411">Iron-sulfur</keyword>
<dbReference type="SFLD" id="SFLDF00562">
    <property type="entry name" value="HemN-like__clustered_with_heat"/>
    <property type="match status" value="1"/>
</dbReference>
<dbReference type="PANTHER" id="PTHR13932:SF5">
    <property type="entry name" value="RADICAL S-ADENOSYL METHIONINE DOMAIN-CONTAINING PROTEIN 1, MITOCHONDRIAL"/>
    <property type="match status" value="1"/>
</dbReference>
<dbReference type="GO" id="GO:0004109">
    <property type="term" value="F:coproporphyrinogen oxidase activity"/>
    <property type="evidence" value="ECO:0007669"/>
    <property type="project" value="InterPro"/>
</dbReference>
<sequence>MIENIVPLQRLKPAINFNISLPPLSLYIHVPWCVRKCPYCDFNSHEKKQDIPEARFLAALRRDLEETLPLVWGRSVYTVFIGGGTPSLLSGEAIEQMLAMVRSYLPLAPSAEITMEANPGTAEADRFAQYAAAGVNRFSLGVQSFDDNALQQLGRIHNAHQAEKAIELAMNAVSQVNIDLMYALPGQTVAKARADVQRALAFGTQHLSLYHLTMEPNTVFAKFPPKDLPDEDSAADIQDMLFEQTRDAGFEHYEISAYARPGCRARHNLNYWEFGDYIGIGPGAHGKLSFQDRIIRRANVKSPQTWMDRALEADGAGRIMHEQTLAVADLPFEFMLNALRLVQGVPATLFEERTSLSLLAVAPIIRKAVERGLLEPDPMTIRPTERGQAFLNDLQAMFLPEKKAS</sequence>
<dbReference type="SFLD" id="SFLDG01065">
    <property type="entry name" value="anaerobic_coproporphyrinogen-I"/>
    <property type="match status" value="1"/>
</dbReference>
<dbReference type="GO" id="GO:0006779">
    <property type="term" value="P:porphyrin-containing compound biosynthetic process"/>
    <property type="evidence" value="ECO:0007669"/>
    <property type="project" value="InterPro"/>
</dbReference>
<organism evidence="12 13">
    <name type="scientific">Advenella kashmirensis</name>
    <dbReference type="NCBI Taxonomy" id="310575"/>
    <lineage>
        <taxon>Bacteria</taxon>
        <taxon>Pseudomonadati</taxon>
        <taxon>Pseudomonadota</taxon>
        <taxon>Betaproteobacteria</taxon>
        <taxon>Burkholderiales</taxon>
        <taxon>Alcaligenaceae</taxon>
    </lineage>
</organism>
<evidence type="ECO:0000256" key="2">
    <source>
        <dbReference type="ARBA" id="ARBA00006100"/>
    </source>
</evidence>
<protein>
    <recommendedName>
        <fullName evidence="3 10">Heme chaperone HemW</fullName>
    </recommendedName>
</protein>
<keyword evidence="10" id="KW-0004">4Fe-4S</keyword>
<name>A0A356LHV0_9BURK</name>
<dbReference type="PANTHER" id="PTHR13932">
    <property type="entry name" value="COPROPORPHYRINIGEN III OXIDASE"/>
    <property type="match status" value="1"/>
</dbReference>
<accession>A0A356LHV0</accession>
<dbReference type="AlphaFoldDB" id="A0A356LHV0"/>